<evidence type="ECO:0000313" key="1">
    <source>
        <dbReference type="EMBL" id="WEK20672.1"/>
    </source>
</evidence>
<dbReference type="AlphaFoldDB" id="A0AAJ6B732"/>
<reference evidence="1" key="1">
    <citation type="submission" date="2023-03" db="EMBL/GenBank/DDBJ databases">
        <title>Andean soil-derived lignocellulolytic bacterial consortium as a source of novel taxa and putative plastic-active enzymes.</title>
        <authorList>
            <person name="Diaz-Garcia L."/>
            <person name="Chuvochina M."/>
            <person name="Feuerriegel G."/>
            <person name="Bunk B."/>
            <person name="Sproer C."/>
            <person name="Streit W.R."/>
            <person name="Rodriguez L.M."/>
            <person name="Overmann J."/>
            <person name="Jimenez D.J."/>
        </authorList>
    </citation>
    <scope>NUCLEOTIDE SEQUENCE</scope>
    <source>
        <strain evidence="1">MAG 3858</strain>
    </source>
</reference>
<dbReference type="NCBIfam" id="TIGR02453">
    <property type="entry name" value="TIGR02453 family protein"/>
    <property type="match status" value="1"/>
</dbReference>
<dbReference type="PANTHER" id="PTHR36452">
    <property type="entry name" value="CHROMOSOME 12, WHOLE GENOME SHOTGUN SEQUENCE"/>
    <property type="match status" value="1"/>
</dbReference>
<evidence type="ECO:0000313" key="2">
    <source>
        <dbReference type="Proteomes" id="UP001214530"/>
    </source>
</evidence>
<dbReference type="EMBL" id="CP119313">
    <property type="protein sequence ID" value="WEK20672.1"/>
    <property type="molecule type" value="Genomic_DNA"/>
</dbReference>
<gene>
    <name evidence="1" type="ORF">P0Y49_05910</name>
</gene>
<dbReference type="InterPro" id="IPR015996">
    <property type="entry name" value="UCP028451"/>
</dbReference>
<accession>A0AAJ6B732</accession>
<dbReference type="GO" id="GO:0016740">
    <property type="term" value="F:transferase activity"/>
    <property type="evidence" value="ECO:0007669"/>
    <property type="project" value="InterPro"/>
</dbReference>
<dbReference type="CDD" id="cd16913">
    <property type="entry name" value="YkuD_like"/>
    <property type="match status" value="1"/>
</dbReference>
<protein>
    <submittedName>
        <fullName evidence="1">DUF2461 domain-containing protein</fullName>
    </submittedName>
</protein>
<sequence length="233" mass="26846">MAQSLTKQAQLFPSNLAFLNKLKNHNDRDWFNANKEEFQHEQSIVIAFAEALLQDLNTHDVIETPSGVKSVYRIYRDTRFSKDKTPYKTHWSGSFKRATKYRRGGYYFHIEPGNSFIGGGFWGPNANDLKLIREDISFDSAPMRKILSSESFISTFENLKGEQLKTTPKGFDANAEAIDLLRYKQFLLIRKFSDEAVLSPDFLKEASQTFKNMRPFLDYMSEILTTDINGLSI</sequence>
<dbReference type="PANTHER" id="PTHR36452:SF1">
    <property type="entry name" value="DUF2461 DOMAIN-CONTAINING PROTEIN"/>
    <property type="match status" value="1"/>
</dbReference>
<dbReference type="Pfam" id="PF09365">
    <property type="entry name" value="DUF2461"/>
    <property type="match status" value="1"/>
</dbReference>
<dbReference type="PIRSF" id="PIRSF028451">
    <property type="entry name" value="UCP028451"/>
    <property type="match status" value="1"/>
</dbReference>
<dbReference type="InterPro" id="IPR005490">
    <property type="entry name" value="LD_TPept_cat_dom"/>
</dbReference>
<proteinExistence type="predicted"/>
<name>A0AAJ6B732_9SPHI</name>
<organism evidence="1 2">
    <name type="scientific">Candidatus Pedobacter colombiensis</name>
    <dbReference type="NCBI Taxonomy" id="3121371"/>
    <lineage>
        <taxon>Bacteria</taxon>
        <taxon>Pseudomonadati</taxon>
        <taxon>Bacteroidota</taxon>
        <taxon>Sphingobacteriia</taxon>
        <taxon>Sphingobacteriales</taxon>
        <taxon>Sphingobacteriaceae</taxon>
        <taxon>Pedobacter</taxon>
    </lineage>
</organism>
<dbReference type="Proteomes" id="UP001214530">
    <property type="component" value="Chromosome"/>
</dbReference>
<dbReference type="InterPro" id="IPR012808">
    <property type="entry name" value="CHP02453"/>
</dbReference>